<dbReference type="EMBL" id="JBEYXV010000008">
    <property type="protein sequence ID" value="MEU6822566.1"/>
    <property type="molecule type" value="Genomic_DNA"/>
</dbReference>
<comment type="caution">
    <text evidence="8">The sequence shown here is derived from an EMBL/GenBank/DDBJ whole genome shotgun (WGS) entry which is preliminary data.</text>
</comment>
<protein>
    <submittedName>
        <fullName evidence="8">Alpha/beta hydrolase</fullName>
    </submittedName>
</protein>
<evidence type="ECO:0000256" key="3">
    <source>
        <dbReference type="ARBA" id="ARBA00022801"/>
    </source>
</evidence>
<evidence type="ECO:0000313" key="8">
    <source>
        <dbReference type="EMBL" id="MEU6822566.1"/>
    </source>
</evidence>
<dbReference type="GO" id="GO:0016787">
    <property type="term" value="F:hydrolase activity"/>
    <property type="evidence" value="ECO:0007669"/>
    <property type="project" value="UniProtKB-KW"/>
</dbReference>
<dbReference type="Pfam" id="PF00561">
    <property type="entry name" value="Abhydrolase_1"/>
    <property type="match status" value="1"/>
</dbReference>
<evidence type="ECO:0000256" key="5">
    <source>
        <dbReference type="SAM" id="SignalP"/>
    </source>
</evidence>
<evidence type="ECO:0000259" key="7">
    <source>
        <dbReference type="Pfam" id="PF08386"/>
    </source>
</evidence>
<dbReference type="InterPro" id="IPR029058">
    <property type="entry name" value="AB_hydrolase_fold"/>
</dbReference>
<dbReference type="InterPro" id="IPR013595">
    <property type="entry name" value="Pept_S33_TAP-like_C"/>
</dbReference>
<evidence type="ECO:0000259" key="6">
    <source>
        <dbReference type="Pfam" id="PF00561"/>
    </source>
</evidence>
<dbReference type="Proteomes" id="UP001551176">
    <property type="component" value="Unassembled WGS sequence"/>
</dbReference>
<proteinExistence type="inferred from homology"/>
<feature type="chain" id="PRO_5045256998" evidence="5">
    <location>
        <begin position="28"/>
        <end position="542"/>
    </location>
</feature>
<gene>
    <name evidence="8" type="ORF">ABZ921_18220</name>
</gene>
<evidence type="ECO:0000256" key="1">
    <source>
        <dbReference type="ARBA" id="ARBA00010088"/>
    </source>
</evidence>
<dbReference type="Gene3D" id="3.40.50.1820">
    <property type="entry name" value="alpha/beta hydrolase"/>
    <property type="match status" value="1"/>
</dbReference>
<name>A0ABV3BNH4_9ACTN</name>
<keyword evidence="3 8" id="KW-0378">Hydrolase</keyword>
<organism evidence="8 9">
    <name type="scientific">Streptomyces atriruber</name>
    <dbReference type="NCBI Taxonomy" id="545121"/>
    <lineage>
        <taxon>Bacteria</taxon>
        <taxon>Bacillati</taxon>
        <taxon>Actinomycetota</taxon>
        <taxon>Actinomycetes</taxon>
        <taxon>Kitasatosporales</taxon>
        <taxon>Streptomycetaceae</taxon>
        <taxon>Streptomyces</taxon>
    </lineage>
</organism>
<dbReference type="InterPro" id="IPR000073">
    <property type="entry name" value="AB_hydrolase_1"/>
</dbReference>
<dbReference type="PANTHER" id="PTHR43248:SF29">
    <property type="entry name" value="TRIPEPTIDYL AMINOPEPTIDASE"/>
    <property type="match status" value="1"/>
</dbReference>
<feature type="domain" description="Peptidase S33 tripeptidyl aminopeptidase-like C-terminal" evidence="7">
    <location>
        <begin position="440"/>
        <end position="533"/>
    </location>
</feature>
<feature type="domain" description="AB hydrolase-1" evidence="6">
    <location>
        <begin position="130"/>
        <end position="313"/>
    </location>
</feature>
<dbReference type="SUPFAM" id="SSF53474">
    <property type="entry name" value="alpha/beta-Hydrolases"/>
    <property type="match status" value="1"/>
</dbReference>
<evidence type="ECO:0000313" key="9">
    <source>
        <dbReference type="Proteomes" id="UP001551176"/>
    </source>
</evidence>
<evidence type="ECO:0000256" key="4">
    <source>
        <dbReference type="SAM" id="MobiDB-lite"/>
    </source>
</evidence>
<dbReference type="PANTHER" id="PTHR43248">
    <property type="entry name" value="2-SUCCINYL-6-HYDROXY-2,4-CYCLOHEXADIENE-1-CARBOXYLATE SYNTHASE"/>
    <property type="match status" value="1"/>
</dbReference>
<evidence type="ECO:0000256" key="2">
    <source>
        <dbReference type="ARBA" id="ARBA00022729"/>
    </source>
</evidence>
<dbReference type="PROSITE" id="PS51257">
    <property type="entry name" value="PROKAR_LIPOPROTEIN"/>
    <property type="match status" value="1"/>
</dbReference>
<accession>A0ABV3BNH4</accession>
<keyword evidence="2 5" id="KW-0732">Signal</keyword>
<sequence length="542" mass="58445">MSTTPRTLSAVAVALAVAAGVTGCATSEDSPAGASASGTNGSRTVASTNAASADAASTITMKGLDRFYHQRLDWGPCKDPDLTKTGTQCASVTVPLDYAAPKGPTLSLTVSRLKATGTDRERRGILQTNPGGPGGHGLGMPAQLRAKMTPRVAAAYDVIGMDTRGLGESSPLDCGLDGISWFRGAGFDRASFDRVAQKSADDARKCDAKYGDRLAHYSTRNIARDVDVIRGALGERRTSWFGQSYGTYLGVVYAQMFPRKVDRLVLDSAMNPRDYGLRMFQAMGPANEKALDDLARWAAPRDGEYHLGKTPAAVRATVENLVRRSANRPIEVGGDRLDHESLPFVLYFLGTDDVDNAEYARTLRLLVDAAAGRPVEPSQRLKGLLDAMFRTGPQETGTGRDYASTLAVLCADGTAPGDAEWYRKAIEKARPKQPVFGPFHNAPMPCGWWKQKPREQRTEIDNALPALQIQATGDTRTTYEQGLGMHRAMRGSKLVTVPVRTHAVFVGYPNACADKAVNDYLLTGELPTEDYTCPRDQAPNHS</sequence>
<reference evidence="8 9" key="1">
    <citation type="submission" date="2024-06" db="EMBL/GenBank/DDBJ databases">
        <title>The Natural Products Discovery Center: Release of the First 8490 Sequenced Strains for Exploring Actinobacteria Biosynthetic Diversity.</title>
        <authorList>
            <person name="Kalkreuter E."/>
            <person name="Kautsar S.A."/>
            <person name="Yang D."/>
            <person name="Bader C.D."/>
            <person name="Teijaro C.N."/>
            <person name="Fluegel L."/>
            <person name="Davis C.M."/>
            <person name="Simpson J.R."/>
            <person name="Lauterbach L."/>
            <person name="Steele A.D."/>
            <person name="Gui C."/>
            <person name="Meng S."/>
            <person name="Li G."/>
            <person name="Viehrig K."/>
            <person name="Ye F."/>
            <person name="Su P."/>
            <person name="Kiefer A.F."/>
            <person name="Nichols A."/>
            <person name="Cepeda A.J."/>
            <person name="Yan W."/>
            <person name="Fan B."/>
            <person name="Jiang Y."/>
            <person name="Adhikari A."/>
            <person name="Zheng C.-J."/>
            <person name="Schuster L."/>
            <person name="Cowan T.M."/>
            <person name="Smanski M.J."/>
            <person name="Chevrette M.G."/>
            <person name="De Carvalho L.P.S."/>
            <person name="Shen B."/>
        </authorList>
    </citation>
    <scope>NUCLEOTIDE SEQUENCE [LARGE SCALE GENOMIC DNA]</scope>
    <source>
        <strain evidence="8 9">NPDC046838</strain>
    </source>
</reference>
<feature type="region of interest" description="Disordered" evidence="4">
    <location>
        <begin position="25"/>
        <end position="52"/>
    </location>
</feature>
<dbReference type="InterPro" id="IPR051601">
    <property type="entry name" value="Serine_prot/Carboxylest_S33"/>
</dbReference>
<feature type="signal peptide" evidence="5">
    <location>
        <begin position="1"/>
        <end position="27"/>
    </location>
</feature>
<keyword evidence="9" id="KW-1185">Reference proteome</keyword>
<dbReference type="Pfam" id="PF08386">
    <property type="entry name" value="Abhydrolase_4"/>
    <property type="match status" value="1"/>
</dbReference>
<comment type="similarity">
    <text evidence="1">Belongs to the peptidase S33 family.</text>
</comment>
<dbReference type="RefSeq" id="WP_359349914.1">
    <property type="nucleotide sequence ID" value="NZ_JBEYXV010000008.1"/>
</dbReference>